<dbReference type="HOGENOM" id="CLU_035477_0_0_2"/>
<keyword evidence="1" id="KW-0645">Protease</keyword>
<name>B8D2W9_DESA1</name>
<evidence type="ECO:0000313" key="2">
    <source>
        <dbReference type="Proteomes" id="UP000006903"/>
    </source>
</evidence>
<dbReference type="KEGG" id="dka:DKAM_0188"/>
<organism evidence="1 2">
    <name type="scientific">Desulfurococcus amylolyticus (strain DSM 18924 / JCM 16383 / VKM B-2413 / 1221n)</name>
    <name type="common">Desulfurococcus kamchatkensis</name>
    <dbReference type="NCBI Taxonomy" id="490899"/>
    <lineage>
        <taxon>Archaea</taxon>
        <taxon>Thermoproteota</taxon>
        <taxon>Thermoprotei</taxon>
        <taxon>Desulfurococcales</taxon>
        <taxon>Desulfurococcaceae</taxon>
        <taxon>Desulfurococcus</taxon>
    </lineage>
</organism>
<keyword evidence="1" id="KW-0378">Hydrolase</keyword>
<dbReference type="eggNOG" id="arCOG02959">
    <property type="taxonomic scope" value="Archaea"/>
</dbReference>
<gene>
    <name evidence="1" type="ordered locus">DKAM_0188</name>
</gene>
<dbReference type="GeneID" id="7170489"/>
<accession>B8D2W9</accession>
<dbReference type="Gene3D" id="3.40.630.10">
    <property type="entry name" value="Zn peptidases"/>
    <property type="match status" value="1"/>
</dbReference>
<keyword evidence="1" id="KW-0031">Aminopeptidase</keyword>
<evidence type="ECO:0000313" key="1">
    <source>
        <dbReference type="EMBL" id="ACL10516.1"/>
    </source>
</evidence>
<dbReference type="AlphaFoldDB" id="B8D2W9"/>
<dbReference type="SUPFAM" id="SSF53187">
    <property type="entry name" value="Zn-dependent exopeptidases"/>
    <property type="match status" value="1"/>
</dbReference>
<dbReference type="STRING" id="490899.DKAM_0188"/>
<dbReference type="GO" id="GO:0004177">
    <property type="term" value="F:aminopeptidase activity"/>
    <property type="evidence" value="ECO:0007669"/>
    <property type="project" value="UniProtKB-KW"/>
</dbReference>
<proteinExistence type="predicted"/>
<sequence>MIKEVMESLRRNTRGLITLDVLNMLTRHHRIQGSSGLENALMDLREILEGLGYSTRMIEIPSDSRKGFIDTPVSWDIDEAFLQFKTGGNVIEEYRFNEHPTLVAAHSPPGEGCGVLSLCSGGKCEGEVVLTKGPAYEAYIKADARLVLVYDSKRYSEAVPYMGLFLHSDEVKDKVVMNIPYKTTLKLMSMLIENPGRKIEVCWSSRTRYTGKPMHALIACNKYEEPGIVLVSHICHPKPGAHDNASGSVVNYMAAFASRLTGLEVPLCHVWVPEHTGTVFLDNALPWQPLGVINLDMVGSKQWVTGSTLNIVNTPLYMESMITPYMYLAVKAVFDTAQSFGGFNLPGVRYSLSPYTVGSDHDIFISWGLDTVMLNEWPSKYYHTDMDTVETLSQHYLQETTVASLLAALLAYRKLHGNEVSSVFRDYLKTWYAIEAVKTGFGTSLGDLSRVIDGFPKLRSDNIVKLPSPISTRSIRGILGFETYKRVSEIKGALTYLSLYAPLAYVNGLNNVAQLFQVENLIKWSSEEETLINNAWELIRNKLLK</sequence>
<protein>
    <submittedName>
        <fullName evidence="1">Aminopeptidases-like protein</fullName>
    </submittedName>
</protein>
<dbReference type="RefSeq" id="WP_012607858.1">
    <property type="nucleotide sequence ID" value="NC_011766.1"/>
</dbReference>
<reference evidence="1 2" key="1">
    <citation type="journal article" date="2009" name="J. Bacteriol.">
        <title>Complete genome sequence of the anaerobic, protein-degrading hyperthermophilic crenarchaeon Desulfurococcus kamchatkensis.</title>
        <authorList>
            <person name="Ravin N.V."/>
            <person name="Mardanov A.V."/>
            <person name="Beletsky A.V."/>
            <person name="Kublanov I.V."/>
            <person name="Kolganova T.V."/>
            <person name="Lebedinsky A.V."/>
            <person name="Chernyh N.A."/>
            <person name="Bonch-Osmolovskaya E.A."/>
            <person name="Skryabin K.G."/>
        </authorList>
    </citation>
    <scope>NUCLEOTIDE SEQUENCE [LARGE SCALE GENOMIC DNA]</scope>
    <source>
        <strain evidence="2">DSM 18924 / JCM 16383 / VKM B-2413 / 1221n</strain>
    </source>
</reference>
<dbReference type="Proteomes" id="UP000006903">
    <property type="component" value="Chromosome"/>
</dbReference>
<dbReference type="EMBL" id="CP001140">
    <property type="protein sequence ID" value="ACL10516.1"/>
    <property type="molecule type" value="Genomic_DNA"/>
</dbReference>